<organism evidence="3 4">
    <name type="scientific">Caenorhabditis bovis</name>
    <dbReference type="NCBI Taxonomy" id="2654633"/>
    <lineage>
        <taxon>Eukaryota</taxon>
        <taxon>Metazoa</taxon>
        <taxon>Ecdysozoa</taxon>
        <taxon>Nematoda</taxon>
        <taxon>Chromadorea</taxon>
        <taxon>Rhabditida</taxon>
        <taxon>Rhabditina</taxon>
        <taxon>Rhabditomorpha</taxon>
        <taxon>Rhabditoidea</taxon>
        <taxon>Rhabditidae</taxon>
        <taxon>Peloderinae</taxon>
        <taxon>Caenorhabditis</taxon>
    </lineage>
</organism>
<dbReference type="PANTHER" id="PTHR38630:SF1">
    <property type="entry name" value="DEK_C DOMAIN-CONTAINING PROTEIN-RELATED"/>
    <property type="match status" value="1"/>
</dbReference>
<gene>
    <name evidence="3" type="ORF">CBOVIS_LOCUS9968</name>
</gene>
<reference evidence="3 4" key="1">
    <citation type="submission" date="2020-04" db="EMBL/GenBank/DDBJ databases">
        <authorList>
            <person name="Laetsch R D."/>
            <person name="Stevens L."/>
            <person name="Kumar S."/>
            <person name="Blaxter L. M."/>
        </authorList>
    </citation>
    <scope>NUCLEOTIDE SEQUENCE [LARGE SCALE GENOMIC DNA]</scope>
</reference>
<sequence length="256" mass="29025">MFNDYLDSTAVVMAKKNLKSMVNYDEENSLDGKNSELKQVLPVGRLIQFGMHKTASFKSDDIRVLYCYFKDDKESPTPKLVNVLDTTLSHAITHITSFSDKVSIVIDYDIRQFLQDPIKVKRVLIEVMMKNPELIPPSWGGEYCISRSIEKKKVDEKAAANAATIAAAAFAQMEAEKKPEPGKLDVKKQEAKQSETKKRKKKDNDKTMATIEEKENKKAKEKEKNSKIPAKSVPVKKKEIVKPTTTKEGKTEKRNK</sequence>
<dbReference type="EMBL" id="CADEPM010000007">
    <property type="protein sequence ID" value="CAB3408152.1"/>
    <property type="molecule type" value="Genomic_DNA"/>
</dbReference>
<dbReference type="OrthoDB" id="5876090at2759"/>
<evidence type="ECO:0000256" key="1">
    <source>
        <dbReference type="SAM" id="MobiDB-lite"/>
    </source>
</evidence>
<evidence type="ECO:0000259" key="2">
    <source>
        <dbReference type="Pfam" id="PF24983"/>
    </source>
</evidence>
<dbReference type="PANTHER" id="PTHR38630">
    <property type="entry name" value="PROTEIN CBG12780"/>
    <property type="match status" value="1"/>
</dbReference>
<dbReference type="Proteomes" id="UP000494206">
    <property type="component" value="Unassembled WGS sequence"/>
</dbReference>
<feature type="compositionally biased region" description="Basic and acidic residues" evidence="1">
    <location>
        <begin position="176"/>
        <end position="226"/>
    </location>
</feature>
<feature type="region of interest" description="Disordered" evidence="1">
    <location>
        <begin position="176"/>
        <end position="256"/>
    </location>
</feature>
<dbReference type="AlphaFoldDB" id="A0A8S1EWP4"/>
<dbReference type="InterPro" id="IPR056676">
    <property type="entry name" value="DUF7774"/>
</dbReference>
<name>A0A8S1EWP4_9PELO</name>
<dbReference type="Pfam" id="PF24983">
    <property type="entry name" value="DUF7774"/>
    <property type="match status" value="1"/>
</dbReference>
<evidence type="ECO:0000313" key="4">
    <source>
        <dbReference type="Proteomes" id="UP000494206"/>
    </source>
</evidence>
<accession>A0A8S1EWP4</accession>
<keyword evidence="4" id="KW-1185">Reference proteome</keyword>
<comment type="caution">
    <text evidence="3">The sequence shown here is derived from an EMBL/GenBank/DDBJ whole genome shotgun (WGS) entry which is preliminary data.</text>
</comment>
<evidence type="ECO:0000313" key="3">
    <source>
        <dbReference type="EMBL" id="CAB3408152.1"/>
    </source>
</evidence>
<feature type="domain" description="DUF7774" evidence="2">
    <location>
        <begin position="57"/>
        <end position="128"/>
    </location>
</feature>
<feature type="compositionally biased region" description="Basic and acidic residues" evidence="1">
    <location>
        <begin position="236"/>
        <end position="256"/>
    </location>
</feature>
<proteinExistence type="predicted"/>
<protein>
    <recommendedName>
        <fullName evidence="2">DUF7774 domain-containing protein</fullName>
    </recommendedName>
</protein>